<dbReference type="AlphaFoldDB" id="A0A2J6QX51"/>
<evidence type="ECO:0000256" key="7">
    <source>
        <dbReference type="ARBA" id="ARBA00022798"/>
    </source>
</evidence>
<evidence type="ECO:0000313" key="15">
    <source>
        <dbReference type="EMBL" id="PMD30833.1"/>
    </source>
</evidence>
<dbReference type="GO" id="GO:0050354">
    <property type="term" value="F:triokinase activity"/>
    <property type="evidence" value="ECO:0007669"/>
    <property type="project" value="UniProtKB-EC"/>
</dbReference>
<evidence type="ECO:0000256" key="9">
    <source>
        <dbReference type="ARBA" id="ARBA00047974"/>
    </source>
</evidence>
<dbReference type="FunFam" id="3.40.50.10440:FF:000001">
    <property type="entry name" value="Dihydroxyacetone kinase, DhaK subunit"/>
    <property type="match status" value="1"/>
</dbReference>
<keyword evidence="16" id="KW-1185">Reference proteome</keyword>
<evidence type="ECO:0000256" key="12">
    <source>
        <dbReference type="PIRSR" id="PIRSR612734-2"/>
    </source>
</evidence>
<evidence type="ECO:0000256" key="10">
    <source>
        <dbReference type="ARBA" id="ARBA00048898"/>
    </source>
</evidence>
<feature type="binding site" evidence="12">
    <location>
        <position position="112"/>
    </location>
    <ligand>
        <name>substrate</name>
    </ligand>
</feature>
<evidence type="ECO:0000259" key="13">
    <source>
        <dbReference type="PROSITE" id="PS51480"/>
    </source>
</evidence>
<comment type="catalytic activity">
    <reaction evidence="9">
        <text>D-glyceraldehyde + ATP = D-glyceraldehyde 3-phosphate + ADP + H(+)</text>
        <dbReference type="Rhea" id="RHEA:13941"/>
        <dbReference type="ChEBI" id="CHEBI:15378"/>
        <dbReference type="ChEBI" id="CHEBI:17378"/>
        <dbReference type="ChEBI" id="CHEBI:30616"/>
        <dbReference type="ChEBI" id="CHEBI:59776"/>
        <dbReference type="ChEBI" id="CHEBI:456216"/>
        <dbReference type="EC" id="2.7.1.28"/>
    </reaction>
</comment>
<evidence type="ECO:0000256" key="4">
    <source>
        <dbReference type="ARBA" id="ARBA00022679"/>
    </source>
</evidence>
<evidence type="ECO:0000313" key="16">
    <source>
        <dbReference type="Proteomes" id="UP000235786"/>
    </source>
</evidence>
<dbReference type="PROSITE" id="PS51480">
    <property type="entry name" value="DHAL"/>
    <property type="match status" value="1"/>
</dbReference>
<feature type="active site" description="Tele-hemiaminal-histidine intermediate" evidence="11">
    <location>
        <position position="231"/>
    </location>
</feature>
<keyword evidence="4" id="KW-0808">Transferase</keyword>
<dbReference type="PANTHER" id="PTHR28629:SF1">
    <property type="entry name" value="YALI0F01606P"/>
    <property type="match status" value="1"/>
</dbReference>
<dbReference type="STRING" id="1149755.A0A2J6QX51"/>
<dbReference type="PROSITE" id="PS51481">
    <property type="entry name" value="DHAK"/>
    <property type="match status" value="1"/>
</dbReference>
<dbReference type="Gene3D" id="3.40.50.10440">
    <property type="entry name" value="Dihydroxyacetone kinase, domain 1"/>
    <property type="match status" value="1"/>
</dbReference>
<dbReference type="Gene3D" id="1.25.40.340">
    <property type="match status" value="1"/>
</dbReference>
<evidence type="ECO:0000256" key="3">
    <source>
        <dbReference type="ARBA" id="ARBA00008757"/>
    </source>
</evidence>
<dbReference type="Gene3D" id="3.30.1180.20">
    <property type="entry name" value="Dihydroxyacetone kinase, domain 2"/>
    <property type="match status" value="1"/>
</dbReference>
<dbReference type="SUPFAM" id="SSF101473">
    <property type="entry name" value="DhaL-like"/>
    <property type="match status" value="1"/>
</dbReference>
<keyword evidence="5" id="KW-0547">Nucleotide-binding</keyword>
<keyword evidence="8" id="KW-0067">ATP-binding</keyword>
<evidence type="ECO:0000259" key="14">
    <source>
        <dbReference type="PROSITE" id="PS51481"/>
    </source>
</evidence>
<feature type="domain" description="DhaK" evidence="14">
    <location>
        <begin position="11"/>
        <end position="360"/>
    </location>
</feature>
<dbReference type="InterPro" id="IPR050861">
    <property type="entry name" value="Dihydroxyacetone_Kinase"/>
</dbReference>
<dbReference type="OrthoDB" id="1724672at2759"/>
<comment type="function">
    <text evidence="1">Catalyzes both the phosphorylation of dihydroxyacetone and of glyceraldehyde.</text>
</comment>
<name>A0A2J6QX51_HYAVF</name>
<feature type="binding site" evidence="12">
    <location>
        <begin position="56"/>
        <end position="59"/>
    </location>
    <ligand>
        <name>substrate</name>
    </ligand>
</feature>
<comment type="catalytic activity">
    <reaction evidence="10">
        <text>dihydroxyacetone + ATP = dihydroxyacetone phosphate + ADP + H(+)</text>
        <dbReference type="Rhea" id="RHEA:15773"/>
        <dbReference type="ChEBI" id="CHEBI:15378"/>
        <dbReference type="ChEBI" id="CHEBI:16016"/>
        <dbReference type="ChEBI" id="CHEBI:30616"/>
        <dbReference type="ChEBI" id="CHEBI:57642"/>
        <dbReference type="ChEBI" id="CHEBI:456216"/>
        <dbReference type="EC" id="2.7.1.29"/>
    </reaction>
</comment>
<keyword evidence="6" id="KW-0418">Kinase</keyword>
<accession>A0A2J6QX51</accession>
<dbReference type="EMBL" id="KZ613965">
    <property type="protein sequence ID" value="PMD30833.1"/>
    <property type="molecule type" value="Genomic_DNA"/>
</dbReference>
<dbReference type="GO" id="GO:0004371">
    <property type="term" value="F:glycerone kinase activity"/>
    <property type="evidence" value="ECO:0007669"/>
    <property type="project" value="UniProtKB-EC"/>
</dbReference>
<dbReference type="InterPro" id="IPR004007">
    <property type="entry name" value="DhaL_dom"/>
</dbReference>
<dbReference type="NCBIfam" id="TIGR02361">
    <property type="entry name" value="dak_ATP"/>
    <property type="match status" value="1"/>
</dbReference>
<dbReference type="Pfam" id="PF02734">
    <property type="entry name" value="Dak2"/>
    <property type="match status" value="1"/>
</dbReference>
<dbReference type="UniPathway" id="UPA00617">
    <property type="reaction ID" value="UER00669"/>
</dbReference>
<evidence type="ECO:0000256" key="11">
    <source>
        <dbReference type="PIRSR" id="PIRSR612734-1"/>
    </source>
</evidence>
<dbReference type="Proteomes" id="UP000235786">
    <property type="component" value="Unassembled WGS sequence"/>
</dbReference>
<dbReference type="SMART" id="SM01120">
    <property type="entry name" value="Dak2"/>
    <property type="match status" value="1"/>
</dbReference>
<comment type="similarity">
    <text evidence="3">Belongs to the dihydroxyacetone kinase (DAK) family.</text>
</comment>
<dbReference type="InterPro" id="IPR012734">
    <property type="entry name" value="DhaK_ATP"/>
</dbReference>
<dbReference type="InterPro" id="IPR004006">
    <property type="entry name" value="DhaK_dom"/>
</dbReference>
<dbReference type="Pfam" id="PF02733">
    <property type="entry name" value="Dak1"/>
    <property type="match status" value="1"/>
</dbReference>
<evidence type="ECO:0000256" key="6">
    <source>
        <dbReference type="ARBA" id="ARBA00022777"/>
    </source>
</evidence>
<dbReference type="SUPFAM" id="SSF82549">
    <property type="entry name" value="DAK1/DegV-like"/>
    <property type="match status" value="1"/>
</dbReference>
<dbReference type="GO" id="GO:0005524">
    <property type="term" value="F:ATP binding"/>
    <property type="evidence" value="ECO:0007669"/>
    <property type="project" value="UniProtKB-KW"/>
</dbReference>
<dbReference type="GO" id="GO:0019588">
    <property type="term" value="P:anaerobic glycerol catabolic process"/>
    <property type="evidence" value="ECO:0007669"/>
    <property type="project" value="UniProtKB-UniPathway"/>
</dbReference>
<gene>
    <name evidence="15" type="ORF">L207DRAFT_443071</name>
</gene>
<reference evidence="15 16" key="1">
    <citation type="submission" date="2016-04" db="EMBL/GenBank/DDBJ databases">
        <title>A degradative enzymes factory behind the ericoid mycorrhizal symbiosis.</title>
        <authorList>
            <consortium name="DOE Joint Genome Institute"/>
            <person name="Martino E."/>
            <person name="Morin E."/>
            <person name="Grelet G."/>
            <person name="Kuo A."/>
            <person name="Kohler A."/>
            <person name="Daghino S."/>
            <person name="Barry K."/>
            <person name="Choi C."/>
            <person name="Cichocki N."/>
            <person name="Clum A."/>
            <person name="Copeland A."/>
            <person name="Hainaut M."/>
            <person name="Haridas S."/>
            <person name="Labutti K."/>
            <person name="Lindquist E."/>
            <person name="Lipzen A."/>
            <person name="Khouja H.-R."/>
            <person name="Murat C."/>
            <person name="Ohm R."/>
            <person name="Olson A."/>
            <person name="Spatafora J."/>
            <person name="Veneault-Fourrey C."/>
            <person name="Henrissat B."/>
            <person name="Grigoriev I."/>
            <person name="Martin F."/>
            <person name="Perotto S."/>
        </authorList>
    </citation>
    <scope>NUCLEOTIDE SEQUENCE [LARGE SCALE GENOMIC DNA]</scope>
    <source>
        <strain evidence="15 16">F</strain>
    </source>
</reference>
<evidence type="ECO:0000256" key="1">
    <source>
        <dbReference type="ARBA" id="ARBA00003264"/>
    </source>
</evidence>
<dbReference type="InterPro" id="IPR036117">
    <property type="entry name" value="DhaL_dom_sf"/>
</dbReference>
<dbReference type="PANTHER" id="PTHR28629">
    <property type="entry name" value="TRIOKINASE/FMN CYCLASE"/>
    <property type="match status" value="1"/>
</dbReference>
<proteinExistence type="inferred from homology"/>
<evidence type="ECO:0000256" key="8">
    <source>
        <dbReference type="ARBA" id="ARBA00022840"/>
    </source>
</evidence>
<organism evidence="15 16">
    <name type="scientific">Hyaloscypha variabilis (strain UAMH 11265 / GT02V1 / F)</name>
    <name type="common">Meliniomyces variabilis</name>
    <dbReference type="NCBI Taxonomy" id="1149755"/>
    <lineage>
        <taxon>Eukaryota</taxon>
        <taxon>Fungi</taxon>
        <taxon>Dikarya</taxon>
        <taxon>Ascomycota</taxon>
        <taxon>Pezizomycotina</taxon>
        <taxon>Leotiomycetes</taxon>
        <taxon>Helotiales</taxon>
        <taxon>Hyaloscyphaceae</taxon>
        <taxon>Hyaloscypha</taxon>
        <taxon>Hyaloscypha variabilis</taxon>
    </lineage>
</organism>
<evidence type="ECO:0000256" key="2">
    <source>
        <dbReference type="ARBA" id="ARBA00004778"/>
    </source>
</evidence>
<keyword evidence="7" id="KW-0319">Glycerol metabolism</keyword>
<comment type="pathway">
    <text evidence="2">Polyol metabolism; glycerol fermentation; glycerone phosphate from glycerol (oxidative route): step 2/2.</text>
</comment>
<feature type="domain" description="DhaL" evidence="13">
    <location>
        <begin position="398"/>
        <end position="599"/>
    </location>
</feature>
<evidence type="ECO:0000256" key="5">
    <source>
        <dbReference type="ARBA" id="ARBA00022741"/>
    </source>
</evidence>
<dbReference type="GO" id="GO:0005829">
    <property type="term" value="C:cytosol"/>
    <property type="evidence" value="ECO:0007669"/>
    <property type="project" value="TreeGrafter"/>
</dbReference>
<sequence>MSSKHYFPETAVNTLVPRALKALCATNPSLSLIEEQRVVLNNAHNRSHVSLISGGGSGHEPAWSGYVGDGLLSAVACGDIFASPSMKQVLAAIAAVPSEKGTILLITNYTGDKLHFGLAAERALSGGFAGKCVVLPATDDVSIGRSRCEKVGRRGLAGNVIKKTLNGGTAMKILGAAAAKEYTFERCVEIGKAVNGQLVSIGSALDHCHVPGRQNHDEIGDDVCVIGAGIHNEPGAQKISPFPAVEDLISQLLTLICDQDDPERAFVKFNKNDDTVLLINNYGGLSNLELGALTQETLAQLESKWDIRPTKIYSDVFETSLNGPGFSITLCNLTRAAKESNTSVSELMNLLGAETKAAAWPNVLSNTSTKGALKEIPTVDIEKQSEVSPNEEIKVDPKLLDATIRLACERAIAAEPDLTKWDMVMGDGDCGEAVKGVSEAILKILDSGAAKSGSVFTVLRAIINGVDDMGGTLGAIFGILLAAFATSLRSHKAKATADTGLMDIFAPSLTQAVESLKQHTGARIGDRTVMDVLMPFAATLNKERDLGKAVTSAETAAEGTRDLKPKFGRASYVGAGGDEQRLPDPGAWALYEMVKGLNDASK</sequence>
<protein>
    <submittedName>
        <fullName evidence="15">Dak1-domain-containing protein</fullName>
    </submittedName>
</protein>
<dbReference type="FunFam" id="3.30.1180.20:FF:000001">
    <property type="entry name" value="Dihydroxyacetone kinase 1"/>
    <property type="match status" value="1"/>
</dbReference>